<keyword evidence="3" id="KW-0378">Hydrolase</keyword>
<dbReference type="InterPro" id="IPR050626">
    <property type="entry name" value="Peptidase_M16"/>
</dbReference>
<evidence type="ECO:0000256" key="1">
    <source>
        <dbReference type="ARBA" id="ARBA00007261"/>
    </source>
</evidence>
<dbReference type="GO" id="GO:0005829">
    <property type="term" value="C:cytosol"/>
    <property type="evidence" value="ECO:0007669"/>
    <property type="project" value="TreeGrafter"/>
</dbReference>
<dbReference type="Gramene" id="AET3Gv20732600.17">
    <property type="protein sequence ID" value="AET3Gv20732600.17"/>
    <property type="gene ID" value="AET3Gv20732600"/>
</dbReference>
<keyword evidence="8" id="KW-1185">Reference proteome</keyword>
<dbReference type="EnsemblPlants" id="AET3Gv20732600.17">
    <property type="protein sequence ID" value="AET3Gv20732600.17"/>
    <property type="gene ID" value="AET3Gv20732600"/>
</dbReference>
<reference evidence="8" key="1">
    <citation type="journal article" date="2014" name="Science">
        <title>Ancient hybridizations among the ancestral genomes of bread wheat.</title>
        <authorList>
            <consortium name="International Wheat Genome Sequencing Consortium,"/>
            <person name="Marcussen T."/>
            <person name="Sandve S.R."/>
            <person name="Heier L."/>
            <person name="Spannagl M."/>
            <person name="Pfeifer M."/>
            <person name="Jakobsen K.S."/>
            <person name="Wulff B.B."/>
            <person name="Steuernagel B."/>
            <person name="Mayer K.F."/>
            <person name="Olsen O.A."/>
        </authorList>
    </citation>
    <scope>NUCLEOTIDE SEQUENCE [LARGE SCALE GENOMIC DNA]</scope>
    <source>
        <strain evidence="8">cv. AL8/78</strain>
    </source>
</reference>
<dbReference type="Proteomes" id="UP000015105">
    <property type="component" value="Chromosome 3D"/>
</dbReference>
<dbReference type="PANTHER" id="PTHR43690:SF7">
    <property type="entry name" value="OS01G0779100 PROTEIN"/>
    <property type="match status" value="1"/>
</dbReference>
<dbReference type="AlphaFoldDB" id="A0A453FNZ5"/>
<reference evidence="7" key="5">
    <citation type="journal article" date="2021" name="G3 (Bethesda)">
        <title>Aegilops tauschii genome assembly Aet v5.0 features greater sequence contiguity and improved annotation.</title>
        <authorList>
            <person name="Wang L."/>
            <person name="Zhu T."/>
            <person name="Rodriguez J.C."/>
            <person name="Deal K.R."/>
            <person name="Dubcovsky J."/>
            <person name="McGuire P.E."/>
            <person name="Lux T."/>
            <person name="Spannagl M."/>
            <person name="Mayer K.F.X."/>
            <person name="Baldrich P."/>
            <person name="Meyers B.C."/>
            <person name="Huo N."/>
            <person name="Gu Y.Q."/>
            <person name="Zhou H."/>
            <person name="Devos K.M."/>
            <person name="Bennetzen J.L."/>
            <person name="Unver T."/>
            <person name="Budak H."/>
            <person name="Gulick P.J."/>
            <person name="Galiba G."/>
            <person name="Kalapos B."/>
            <person name="Nelson D.R."/>
            <person name="Li P."/>
            <person name="You F.M."/>
            <person name="Luo M.C."/>
            <person name="Dvorak J."/>
        </authorList>
    </citation>
    <scope>NUCLEOTIDE SEQUENCE [LARGE SCALE GENOMIC DNA]</scope>
    <source>
        <strain evidence="7">cv. AL8/78</strain>
    </source>
</reference>
<evidence type="ECO:0000256" key="5">
    <source>
        <dbReference type="ARBA" id="ARBA00023049"/>
    </source>
</evidence>
<dbReference type="PANTHER" id="PTHR43690">
    <property type="entry name" value="NARDILYSIN"/>
    <property type="match status" value="1"/>
</dbReference>
<reference evidence="7" key="4">
    <citation type="submission" date="2019-03" db="UniProtKB">
        <authorList>
            <consortium name="EnsemblPlants"/>
        </authorList>
    </citation>
    <scope>IDENTIFICATION</scope>
</reference>
<reference evidence="8" key="2">
    <citation type="journal article" date="2017" name="Nat. Plants">
        <title>The Aegilops tauschii genome reveals multiple impacts of transposons.</title>
        <authorList>
            <person name="Zhao G."/>
            <person name="Zou C."/>
            <person name="Li K."/>
            <person name="Wang K."/>
            <person name="Li T."/>
            <person name="Gao L."/>
            <person name="Zhang X."/>
            <person name="Wang H."/>
            <person name="Yang Z."/>
            <person name="Liu X."/>
            <person name="Jiang W."/>
            <person name="Mao L."/>
            <person name="Kong X."/>
            <person name="Jiao Y."/>
            <person name="Jia J."/>
        </authorList>
    </citation>
    <scope>NUCLEOTIDE SEQUENCE [LARGE SCALE GENOMIC DNA]</scope>
    <source>
        <strain evidence="8">cv. AL8/78</strain>
    </source>
</reference>
<organism evidence="7 8">
    <name type="scientific">Aegilops tauschii subsp. strangulata</name>
    <name type="common">Goatgrass</name>
    <dbReference type="NCBI Taxonomy" id="200361"/>
    <lineage>
        <taxon>Eukaryota</taxon>
        <taxon>Viridiplantae</taxon>
        <taxon>Streptophyta</taxon>
        <taxon>Embryophyta</taxon>
        <taxon>Tracheophyta</taxon>
        <taxon>Spermatophyta</taxon>
        <taxon>Magnoliopsida</taxon>
        <taxon>Liliopsida</taxon>
        <taxon>Poales</taxon>
        <taxon>Poaceae</taxon>
        <taxon>BOP clade</taxon>
        <taxon>Pooideae</taxon>
        <taxon>Triticodae</taxon>
        <taxon>Triticeae</taxon>
        <taxon>Triticinae</taxon>
        <taxon>Aegilops</taxon>
    </lineage>
</organism>
<dbReference type="GO" id="GO:0046872">
    <property type="term" value="F:metal ion binding"/>
    <property type="evidence" value="ECO:0007669"/>
    <property type="project" value="InterPro"/>
</dbReference>
<keyword evidence="2" id="KW-0645">Protease</keyword>
<evidence type="ECO:0000256" key="2">
    <source>
        <dbReference type="ARBA" id="ARBA00022670"/>
    </source>
</evidence>
<dbReference type="InterPro" id="IPR011765">
    <property type="entry name" value="Pept_M16_N"/>
</dbReference>
<name>A0A453FNZ5_AEGTS</name>
<evidence type="ECO:0000259" key="6">
    <source>
        <dbReference type="Pfam" id="PF00675"/>
    </source>
</evidence>
<evidence type="ECO:0000256" key="3">
    <source>
        <dbReference type="ARBA" id="ARBA00022801"/>
    </source>
</evidence>
<dbReference type="Gene3D" id="3.30.830.10">
    <property type="entry name" value="Metalloenzyme, LuxS/M16 peptidase-like"/>
    <property type="match status" value="1"/>
</dbReference>
<dbReference type="InterPro" id="IPR011249">
    <property type="entry name" value="Metalloenz_LuxS/M16"/>
</dbReference>
<feature type="domain" description="Peptidase M16 N-terminal" evidence="6">
    <location>
        <begin position="1"/>
        <end position="70"/>
    </location>
</feature>
<reference evidence="7" key="3">
    <citation type="journal article" date="2017" name="Nature">
        <title>Genome sequence of the progenitor of the wheat D genome Aegilops tauschii.</title>
        <authorList>
            <person name="Luo M.C."/>
            <person name="Gu Y.Q."/>
            <person name="Puiu D."/>
            <person name="Wang H."/>
            <person name="Twardziok S.O."/>
            <person name="Deal K.R."/>
            <person name="Huo N."/>
            <person name="Zhu T."/>
            <person name="Wang L."/>
            <person name="Wang Y."/>
            <person name="McGuire P.E."/>
            <person name="Liu S."/>
            <person name="Long H."/>
            <person name="Ramasamy R.K."/>
            <person name="Rodriguez J.C."/>
            <person name="Van S.L."/>
            <person name="Yuan L."/>
            <person name="Wang Z."/>
            <person name="Xia Z."/>
            <person name="Xiao L."/>
            <person name="Anderson O.D."/>
            <person name="Ouyang S."/>
            <person name="Liang Y."/>
            <person name="Zimin A.V."/>
            <person name="Pertea G."/>
            <person name="Qi P."/>
            <person name="Bennetzen J.L."/>
            <person name="Dai X."/>
            <person name="Dawson M.W."/>
            <person name="Muller H.G."/>
            <person name="Kugler K."/>
            <person name="Rivarola-Duarte L."/>
            <person name="Spannagl M."/>
            <person name="Mayer K.F.X."/>
            <person name="Lu F.H."/>
            <person name="Bevan M.W."/>
            <person name="Leroy P."/>
            <person name="Li P."/>
            <person name="You F.M."/>
            <person name="Sun Q."/>
            <person name="Liu Z."/>
            <person name="Lyons E."/>
            <person name="Wicker T."/>
            <person name="Salzberg S.L."/>
            <person name="Devos K.M."/>
            <person name="Dvorak J."/>
        </authorList>
    </citation>
    <scope>NUCLEOTIDE SEQUENCE [LARGE SCALE GENOMIC DNA]</scope>
    <source>
        <strain evidence="7">cv. AL8/78</strain>
    </source>
</reference>
<dbReference type="SUPFAM" id="SSF63411">
    <property type="entry name" value="LuxS/MPP-like metallohydrolase"/>
    <property type="match status" value="1"/>
</dbReference>
<dbReference type="GO" id="GO:0043171">
    <property type="term" value="P:peptide catabolic process"/>
    <property type="evidence" value="ECO:0007669"/>
    <property type="project" value="TreeGrafter"/>
</dbReference>
<comment type="similarity">
    <text evidence="1">Belongs to the peptidase M16 family.</text>
</comment>
<protein>
    <recommendedName>
        <fullName evidence="6">Peptidase M16 N-terminal domain-containing protein</fullName>
    </recommendedName>
</protein>
<dbReference type="GO" id="GO:0004222">
    <property type="term" value="F:metalloendopeptidase activity"/>
    <property type="evidence" value="ECO:0007669"/>
    <property type="project" value="TreeGrafter"/>
</dbReference>
<dbReference type="GO" id="GO:0051603">
    <property type="term" value="P:proteolysis involved in protein catabolic process"/>
    <property type="evidence" value="ECO:0007669"/>
    <property type="project" value="TreeGrafter"/>
</dbReference>
<evidence type="ECO:0000256" key="4">
    <source>
        <dbReference type="ARBA" id="ARBA00022833"/>
    </source>
</evidence>
<proteinExistence type="inferred from homology"/>
<accession>A0A453FNZ5</accession>
<dbReference type="Pfam" id="PF00675">
    <property type="entry name" value="Peptidase_M16"/>
    <property type="match status" value="1"/>
</dbReference>
<dbReference type="GO" id="GO:0005739">
    <property type="term" value="C:mitochondrion"/>
    <property type="evidence" value="ECO:0007669"/>
    <property type="project" value="TreeGrafter"/>
</dbReference>
<keyword evidence="5" id="KW-0482">Metalloprotease</keyword>
<evidence type="ECO:0000313" key="8">
    <source>
        <dbReference type="Proteomes" id="UP000015105"/>
    </source>
</evidence>
<sequence>SEKYPGEQDYTKYISEHGGSSNAFTSSETTNFYFDVNADNFEEALDRFAQFFIKPLMSQDAVLREIKAVDSG</sequence>
<evidence type="ECO:0000313" key="7">
    <source>
        <dbReference type="EnsemblPlants" id="AET3Gv20732600.17"/>
    </source>
</evidence>
<keyword evidence="4" id="KW-0862">Zinc</keyword>